<keyword evidence="3" id="KW-1185">Reference proteome</keyword>
<protein>
    <submittedName>
        <fullName evidence="2">Uncharacterized protein</fullName>
    </submittedName>
</protein>
<keyword evidence="1" id="KW-0472">Membrane</keyword>
<comment type="caution">
    <text evidence="2">The sequence shown here is derived from an EMBL/GenBank/DDBJ whole genome shotgun (WGS) entry which is preliminary data.</text>
</comment>
<proteinExistence type="predicted"/>
<evidence type="ECO:0000313" key="2">
    <source>
        <dbReference type="EMBL" id="MEY6431157.1"/>
    </source>
</evidence>
<gene>
    <name evidence="2" type="ORF">ABC977_01905</name>
</gene>
<dbReference type="Proteomes" id="UP001564408">
    <property type="component" value="Unassembled WGS sequence"/>
</dbReference>
<name>A0ABV4BCU5_9GAMM</name>
<accession>A0ABV4BCU5</accession>
<keyword evidence="1" id="KW-1133">Transmembrane helix</keyword>
<organism evidence="2 3">
    <name type="scientific">Thioalkalicoccus limnaeus</name>
    <dbReference type="NCBI Taxonomy" id="120681"/>
    <lineage>
        <taxon>Bacteria</taxon>
        <taxon>Pseudomonadati</taxon>
        <taxon>Pseudomonadota</taxon>
        <taxon>Gammaproteobacteria</taxon>
        <taxon>Chromatiales</taxon>
        <taxon>Chromatiaceae</taxon>
        <taxon>Thioalkalicoccus</taxon>
    </lineage>
</organism>
<evidence type="ECO:0000256" key="1">
    <source>
        <dbReference type="SAM" id="Phobius"/>
    </source>
</evidence>
<sequence length="88" mass="9701">MSIPPGLLRGLAYGFVGLMVLGTAALLIQRWDHARERVIVEVVNANTGQVSIYQARRGDVRDRSFVTLDGQRVTLADVERLVLRASVP</sequence>
<evidence type="ECO:0000313" key="3">
    <source>
        <dbReference type="Proteomes" id="UP001564408"/>
    </source>
</evidence>
<keyword evidence="1" id="KW-0812">Transmembrane</keyword>
<dbReference type="RefSeq" id="WP_369665542.1">
    <property type="nucleotide sequence ID" value="NZ_JBDKXB010000002.1"/>
</dbReference>
<feature type="transmembrane region" description="Helical" evidence="1">
    <location>
        <begin position="6"/>
        <end position="28"/>
    </location>
</feature>
<dbReference type="EMBL" id="JBDKXB010000002">
    <property type="protein sequence ID" value="MEY6431157.1"/>
    <property type="molecule type" value="Genomic_DNA"/>
</dbReference>
<reference evidence="2 3" key="1">
    <citation type="submission" date="2024-05" db="EMBL/GenBank/DDBJ databases">
        <title>Genome Sequence and Characterization of the New Strain Purple Sulfur Bacterium of Genus Thioalkalicoccus.</title>
        <authorList>
            <person name="Bryantseva I.A."/>
            <person name="Kyndt J.A."/>
            <person name="Imhoff J.F."/>
        </authorList>
    </citation>
    <scope>NUCLEOTIDE SEQUENCE [LARGE SCALE GENOMIC DNA]</scope>
    <source>
        <strain evidence="2 3">Um2</strain>
    </source>
</reference>